<dbReference type="Gene3D" id="1.10.10.10">
    <property type="entry name" value="Winged helix-like DNA-binding domain superfamily/Winged helix DNA-binding domain"/>
    <property type="match status" value="1"/>
</dbReference>
<feature type="region of interest" description="Disordered" evidence="2">
    <location>
        <begin position="16"/>
        <end position="61"/>
    </location>
</feature>
<comment type="subcellular location">
    <subcellularLocation>
        <location evidence="1">Nucleus</location>
    </subcellularLocation>
</comment>
<comment type="similarity">
    <text evidence="1">Belongs to the TFIIE beta subunit family.</text>
</comment>
<evidence type="ECO:0000313" key="5">
    <source>
        <dbReference type="WBParaSite" id="Pan_g19738.t1"/>
    </source>
</evidence>
<dbReference type="SUPFAM" id="SSF46785">
    <property type="entry name" value="Winged helix' DNA-binding domain"/>
    <property type="match status" value="1"/>
</dbReference>
<protein>
    <recommendedName>
        <fullName evidence="1">Transcription initiation factor IIE subunit beta</fullName>
    </recommendedName>
</protein>
<evidence type="ECO:0000313" key="4">
    <source>
        <dbReference type="Proteomes" id="UP000492821"/>
    </source>
</evidence>
<dbReference type="GO" id="GO:0001097">
    <property type="term" value="F:TFIIH-class transcription factor complex binding"/>
    <property type="evidence" value="ECO:0007669"/>
    <property type="project" value="TreeGrafter"/>
</dbReference>
<dbReference type="PIRSF" id="PIRSF016398">
    <property type="entry name" value="TFIIE-beta"/>
    <property type="match status" value="1"/>
</dbReference>
<feature type="domain" description="TFIIE beta" evidence="3">
    <location>
        <begin position="65"/>
        <end position="148"/>
    </location>
</feature>
<dbReference type="InterPro" id="IPR003166">
    <property type="entry name" value="TFIIE_bsu_DNA-bd"/>
</dbReference>
<dbReference type="GO" id="GO:0003677">
    <property type="term" value="F:DNA binding"/>
    <property type="evidence" value="ECO:0007669"/>
    <property type="project" value="UniProtKB-UniRule"/>
</dbReference>
<evidence type="ECO:0000256" key="1">
    <source>
        <dbReference type="PIRNR" id="PIRNR016398"/>
    </source>
</evidence>
<name>A0A7E4ZVH5_PANRE</name>
<dbReference type="GO" id="GO:0006367">
    <property type="term" value="P:transcription initiation at RNA polymerase II promoter"/>
    <property type="evidence" value="ECO:0007669"/>
    <property type="project" value="UniProtKB-UniRule"/>
</dbReference>
<accession>A0A7E4ZVH5</accession>
<dbReference type="PROSITE" id="PS51351">
    <property type="entry name" value="TFIIE_BETA_C"/>
    <property type="match status" value="1"/>
</dbReference>
<keyword evidence="1" id="KW-0804">Transcription</keyword>
<comment type="function">
    <text evidence="1">Recruits TFIIH to the initiation complex and stimulates the RNA polymerase II C-terminal domain kinase and DNA-dependent ATPase activities of TFIIH. Both TFIIH and TFIIE are required for promoter clearance by RNA polymerase.</text>
</comment>
<dbReference type="Pfam" id="PF02186">
    <property type="entry name" value="TFIIE_beta"/>
    <property type="match status" value="1"/>
</dbReference>
<dbReference type="PANTHER" id="PTHR12716">
    <property type="entry name" value="TRANSCRIPTION INITIATION FACTOR IIE, BETA SUBUNIT"/>
    <property type="match status" value="1"/>
</dbReference>
<dbReference type="Proteomes" id="UP000492821">
    <property type="component" value="Unassembled WGS sequence"/>
</dbReference>
<organism evidence="4 5">
    <name type="scientific">Panagrellus redivivus</name>
    <name type="common">Microworm</name>
    <dbReference type="NCBI Taxonomy" id="6233"/>
    <lineage>
        <taxon>Eukaryota</taxon>
        <taxon>Metazoa</taxon>
        <taxon>Ecdysozoa</taxon>
        <taxon>Nematoda</taxon>
        <taxon>Chromadorea</taxon>
        <taxon>Rhabditida</taxon>
        <taxon>Tylenchina</taxon>
        <taxon>Panagrolaimomorpha</taxon>
        <taxon>Panagrolaimoidea</taxon>
        <taxon>Panagrolaimidae</taxon>
        <taxon>Panagrellus</taxon>
    </lineage>
</organism>
<proteinExistence type="inferred from homology"/>
<dbReference type="InterPro" id="IPR016656">
    <property type="entry name" value="TFIIE-bsu"/>
</dbReference>
<keyword evidence="1" id="KW-0539">Nucleus</keyword>
<feature type="compositionally biased region" description="Low complexity" evidence="2">
    <location>
        <begin position="22"/>
        <end position="38"/>
    </location>
</feature>
<keyword evidence="1" id="KW-0805">Transcription regulation</keyword>
<dbReference type="GO" id="GO:0005673">
    <property type="term" value="C:transcription factor TFIIE complex"/>
    <property type="evidence" value="ECO:0007669"/>
    <property type="project" value="UniProtKB-UniRule"/>
</dbReference>
<comment type="subunit">
    <text evidence="1">Tetramer of two alpha and two beta chains.</text>
</comment>
<sequence length="291" mass="33239">MDPALLREREKFLKANSRNIGVPKIPSVTPSISKPSSSKPKKKQPKSDDPLKHMKSLPNMEYNDRASEFTNQNSSLFGMMAKIVDFMKKKYLEGAPWPLSLRDCLDEMKAAGMSRATEKWLTEKLPENKKLTWDGDGKFCFKPPYKLRSDASIIAQLQKNYRDGKGAILLSELNECFAKAEERMEKLGPACITIPCQVNKRKDKAYFYNDTEVGIDVDDEFKALWRSSNVDALDEKKIDEYLNKHGLSIIKDQGPKRYMHSAPKRKAAKRRGTGKIQNTHMSDILINFEQT</sequence>
<keyword evidence="1" id="KW-0238">DNA-binding</keyword>
<reference evidence="5" key="2">
    <citation type="submission" date="2020-10" db="UniProtKB">
        <authorList>
            <consortium name="WormBaseParasite"/>
        </authorList>
    </citation>
    <scope>IDENTIFICATION</scope>
</reference>
<dbReference type="CDD" id="cd07977">
    <property type="entry name" value="TFIIE_beta_winged_helix"/>
    <property type="match status" value="1"/>
</dbReference>
<evidence type="ECO:0000256" key="2">
    <source>
        <dbReference type="SAM" id="MobiDB-lite"/>
    </source>
</evidence>
<dbReference type="PANTHER" id="PTHR12716:SF8">
    <property type="entry name" value="TRANSCRIPTION INITIATION FACTOR IIE SUBUNIT BETA"/>
    <property type="match status" value="1"/>
</dbReference>
<evidence type="ECO:0000259" key="3">
    <source>
        <dbReference type="PROSITE" id="PS51351"/>
    </source>
</evidence>
<dbReference type="AlphaFoldDB" id="A0A7E4ZVH5"/>
<reference evidence="4" key="1">
    <citation type="journal article" date="2013" name="Genetics">
        <title>The draft genome and transcriptome of Panagrellus redivivus are shaped by the harsh demands of a free-living lifestyle.</title>
        <authorList>
            <person name="Srinivasan J."/>
            <person name="Dillman A.R."/>
            <person name="Macchietto M.G."/>
            <person name="Heikkinen L."/>
            <person name="Lakso M."/>
            <person name="Fracchia K.M."/>
            <person name="Antoshechkin I."/>
            <person name="Mortazavi A."/>
            <person name="Wong G."/>
            <person name="Sternberg P.W."/>
        </authorList>
    </citation>
    <scope>NUCLEOTIDE SEQUENCE [LARGE SCALE GENOMIC DNA]</scope>
    <source>
        <strain evidence="4">MT8872</strain>
    </source>
</reference>
<dbReference type="WBParaSite" id="Pan_g19738.t1">
    <property type="protein sequence ID" value="Pan_g19738.t1"/>
    <property type="gene ID" value="Pan_g19738"/>
</dbReference>
<dbReference type="InterPro" id="IPR036390">
    <property type="entry name" value="WH_DNA-bd_sf"/>
</dbReference>
<dbReference type="InterPro" id="IPR036388">
    <property type="entry name" value="WH-like_DNA-bd_sf"/>
</dbReference>
<keyword evidence="4" id="KW-1185">Reference proteome</keyword>